<proteinExistence type="inferred from homology"/>
<evidence type="ECO:0000256" key="3">
    <source>
        <dbReference type="PROSITE-ProRule" id="PRU10007"/>
    </source>
</evidence>
<evidence type="ECO:0000313" key="6">
    <source>
        <dbReference type="EMBL" id="ATW26713.1"/>
    </source>
</evidence>
<evidence type="ECO:0000313" key="7">
    <source>
        <dbReference type="Proteomes" id="UP000323521"/>
    </source>
</evidence>
<dbReference type="PANTHER" id="PTHR11699">
    <property type="entry name" value="ALDEHYDE DEHYDROGENASE-RELATED"/>
    <property type="match status" value="1"/>
</dbReference>
<feature type="domain" description="Aldehyde dehydrogenase" evidence="5">
    <location>
        <begin position="9"/>
        <end position="470"/>
    </location>
</feature>
<dbReference type="InterPro" id="IPR016161">
    <property type="entry name" value="Ald_DH/histidinol_DH"/>
</dbReference>
<dbReference type="RefSeq" id="WP_148136033.1">
    <property type="nucleotide sequence ID" value="NZ_CP017634.1"/>
</dbReference>
<feature type="active site" evidence="3">
    <location>
        <position position="248"/>
    </location>
</feature>
<dbReference type="InterPro" id="IPR016162">
    <property type="entry name" value="Ald_DH_N"/>
</dbReference>
<evidence type="ECO:0000256" key="1">
    <source>
        <dbReference type="ARBA" id="ARBA00009986"/>
    </source>
</evidence>
<keyword evidence="2 4" id="KW-0560">Oxidoreductase</keyword>
<protein>
    <submittedName>
        <fullName evidence="6">Aldehyde dehydrogenase</fullName>
    </submittedName>
</protein>
<evidence type="ECO:0000256" key="2">
    <source>
        <dbReference type="ARBA" id="ARBA00023002"/>
    </source>
</evidence>
<dbReference type="SUPFAM" id="SSF53720">
    <property type="entry name" value="ALDH-like"/>
    <property type="match status" value="1"/>
</dbReference>
<dbReference type="FunFam" id="3.40.605.10:FF:000007">
    <property type="entry name" value="NAD/NADP-dependent betaine aldehyde dehydrogenase"/>
    <property type="match status" value="1"/>
</dbReference>
<dbReference type="Gene3D" id="3.40.605.10">
    <property type="entry name" value="Aldehyde Dehydrogenase, Chain A, domain 1"/>
    <property type="match status" value="1"/>
</dbReference>
<comment type="similarity">
    <text evidence="1 4">Belongs to the aldehyde dehydrogenase family.</text>
</comment>
<dbReference type="InterPro" id="IPR015590">
    <property type="entry name" value="Aldehyde_DH_dom"/>
</dbReference>
<sequence>MKMLIGGEWVNAKSGEEIMVVNPATQKFLDTVPNATKEDVANCLHHAGKGQKEWASLSLYVRTAVLAKCADRIKQQRDELATLLSSETGKTIKEAEKEISNTSLIFKSFAEKANHLYGQVMPDIHEGMEKDISFTRREPLGVIVCIVPFNFPANLFAQKVAPALACGNGVIVKPASDNPLTALRLSEILLECGVPGNALQIVTGKGSTVGKWLVDNPMINGVSLTGSTEVGMEIAKDAAKYLHRVFLELGGNDAFIIFEDADLASAVEEAVRTRAGNAGQMCCASKRFLVHEQIKEKFTNALVNRLSKLVIGDPLDPCTEMGCLISEKAAIQVEEGIKHTIEQGAKCIYGGKRFNKTFFPPTVLTDVTPEMDISKDLEVFGPVFPIIEFSSGEEAIRIANQTKYGLQNGIMSADISKAIEVASRLKSGAVVINGGCNYRHVEMPFGGCKMSGIGREGVSCTLEEMSQVKTYVLKSVLNTK</sequence>
<dbReference type="Pfam" id="PF00171">
    <property type="entry name" value="Aldedh"/>
    <property type="match status" value="1"/>
</dbReference>
<evidence type="ECO:0000259" key="5">
    <source>
        <dbReference type="Pfam" id="PF00171"/>
    </source>
</evidence>
<dbReference type="Gene3D" id="3.40.309.10">
    <property type="entry name" value="Aldehyde Dehydrogenase, Chain A, domain 2"/>
    <property type="match status" value="1"/>
</dbReference>
<accession>A0A3G1KW00</accession>
<dbReference type="GO" id="GO:0016620">
    <property type="term" value="F:oxidoreductase activity, acting on the aldehyde or oxo group of donors, NAD or NADP as acceptor"/>
    <property type="evidence" value="ECO:0007669"/>
    <property type="project" value="InterPro"/>
</dbReference>
<dbReference type="Proteomes" id="UP000323521">
    <property type="component" value="Chromosome"/>
</dbReference>
<dbReference type="PROSITE" id="PS00687">
    <property type="entry name" value="ALDEHYDE_DEHYDR_GLU"/>
    <property type="match status" value="1"/>
</dbReference>
<keyword evidence="7" id="KW-1185">Reference proteome</keyword>
<reference evidence="6 7" key="1">
    <citation type="submission" date="2016-10" db="EMBL/GenBank/DDBJ databases">
        <title>Complete Genome Sequence of Peptococcaceae strain DCMF.</title>
        <authorList>
            <person name="Edwards R.J."/>
            <person name="Holland S.I."/>
            <person name="Deshpande N.P."/>
            <person name="Wong Y.K."/>
            <person name="Ertan H."/>
            <person name="Manefield M."/>
            <person name="Russell T.L."/>
            <person name="Lee M.J."/>
        </authorList>
    </citation>
    <scope>NUCLEOTIDE SEQUENCE [LARGE SCALE GENOMIC DNA]</scope>
    <source>
        <strain evidence="6 7">DCMF</strain>
    </source>
</reference>
<dbReference type="PROSITE" id="PS00070">
    <property type="entry name" value="ALDEHYDE_DEHYDR_CYS"/>
    <property type="match status" value="1"/>
</dbReference>
<dbReference type="OrthoDB" id="9762913at2"/>
<dbReference type="AlphaFoldDB" id="A0A3G1KW00"/>
<dbReference type="InterPro" id="IPR016160">
    <property type="entry name" value="Ald_DH_CS_CYS"/>
</dbReference>
<dbReference type="KEGG" id="fwa:DCMF_19850"/>
<evidence type="ECO:0000256" key="4">
    <source>
        <dbReference type="RuleBase" id="RU003345"/>
    </source>
</evidence>
<dbReference type="EMBL" id="CP017634">
    <property type="protein sequence ID" value="ATW26713.1"/>
    <property type="molecule type" value="Genomic_DNA"/>
</dbReference>
<name>A0A3G1KW00_FORW1</name>
<dbReference type="InterPro" id="IPR016163">
    <property type="entry name" value="Ald_DH_C"/>
</dbReference>
<gene>
    <name evidence="6" type="ORF">DCMF_19850</name>
</gene>
<dbReference type="InterPro" id="IPR029510">
    <property type="entry name" value="Ald_DH_CS_GLU"/>
</dbReference>
<organism evidence="6 7">
    <name type="scientific">Formimonas warabiya</name>
    <dbReference type="NCBI Taxonomy" id="1761012"/>
    <lineage>
        <taxon>Bacteria</taxon>
        <taxon>Bacillati</taxon>
        <taxon>Bacillota</taxon>
        <taxon>Clostridia</taxon>
        <taxon>Eubacteriales</taxon>
        <taxon>Peptococcaceae</taxon>
        <taxon>Candidatus Formimonas</taxon>
    </lineage>
</organism>